<dbReference type="EMBL" id="JAAALK010000283">
    <property type="protein sequence ID" value="KAG8072041.1"/>
    <property type="molecule type" value="Genomic_DNA"/>
</dbReference>
<reference evidence="1" key="1">
    <citation type="journal article" date="2021" name="bioRxiv">
        <title>Whole Genome Assembly and Annotation of Northern Wild Rice, Zizania palustris L., Supports a Whole Genome Duplication in the Zizania Genus.</title>
        <authorList>
            <person name="Haas M."/>
            <person name="Kono T."/>
            <person name="Macchietto M."/>
            <person name="Millas R."/>
            <person name="McGilp L."/>
            <person name="Shao M."/>
            <person name="Duquette J."/>
            <person name="Hirsch C.N."/>
            <person name="Kimball J."/>
        </authorList>
    </citation>
    <scope>NUCLEOTIDE SEQUENCE</scope>
    <source>
        <tissue evidence="1">Fresh leaf tissue</tissue>
    </source>
</reference>
<keyword evidence="2" id="KW-1185">Reference proteome</keyword>
<reference evidence="1" key="2">
    <citation type="submission" date="2021-02" db="EMBL/GenBank/DDBJ databases">
        <authorList>
            <person name="Kimball J.A."/>
            <person name="Haas M.W."/>
            <person name="Macchietto M."/>
            <person name="Kono T."/>
            <person name="Duquette J."/>
            <person name="Shao M."/>
        </authorList>
    </citation>
    <scope>NUCLEOTIDE SEQUENCE</scope>
    <source>
        <tissue evidence="1">Fresh leaf tissue</tissue>
    </source>
</reference>
<sequence length="78" mass="8642">MLLCCGGYLLVYRRLGDICALRGRTTGSPGEKKAITCECLSKRRRVSIERFSSHDCCDERRVDAGAGGRAHARRLTPD</sequence>
<dbReference type="Proteomes" id="UP000729402">
    <property type="component" value="Unassembled WGS sequence"/>
</dbReference>
<comment type="caution">
    <text evidence="1">The sequence shown here is derived from an EMBL/GenBank/DDBJ whole genome shotgun (WGS) entry which is preliminary data.</text>
</comment>
<protein>
    <submittedName>
        <fullName evidence="1">Uncharacterized protein</fullName>
    </submittedName>
</protein>
<proteinExistence type="predicted"/>
<evidence type="ECO:0000313" key="1">
    <source>
        <dbReference type="EMBL" id="KAG8072041.1"/>
    </source>
</evidence>
<gene>
    <name evidence="1" type="ORF">GUJ93_ZPchr0006g46214</name>
</gene>
<name>A0A8J5SAA2_ZIZPA</name>
<organism evidence="1 2">
    <name type="scientific">Zizania palustris</name>
    <name type="common">Northern wild rice</name>
    <dbReference type="NCBI Taxonomy" id="103762"/>
    <lineage>
        <taxon>Eukaryota</taxon>
        <taxon>Viridiplantae</taxon>
        <taxon>Streptophyta</taxon>
        <taxon>Embryophyta</taxon>
        <taxon>Tracheophyta</taxon>
        <taxon>Spermatophyta</taxon>
        <taxon>Magnoliopsida</taxon>
        <taxon>Liliopsida</taxon>
        <taxon>Poales</taxon>
        <taxon>Poaceae</taxon>
        <taxon>BOP clade</taxon>
        <taxon>Oryzoideae</taxon>
        <taxon>Oryzeae</taxon>
        <taxon>Zizaniinae</taxon>
        <taxon>Zizania</taxon>
    </lineage>
</organism>
<dbReference type="AlphaFoldDB" id="A0A8J5SAA2"/>
<accession>A0A8J5SAA2</accession>
<evidence type="ECO:0000313" key="2">
    <source>
        <dbReference type="Proteomes" id="UP000729402"/>
    </source>
</evidence>